<evidence type="ECO:0000256" key="6">
    <source>
        <dbReference type="ARBA" id="ARBA00023136"/>
    </source>
</evidence>
<proteinExistence type="predicted"/>
<dbReference type="CDD" id="cd06225">
    <property type="entry name" value="HAMP"/>
    <property type="match status" value="1"/>
</dbReference>
<dbReference type="PANTHER" id="PTHR34220">
    <property type="entry name" value="SENSOR HISTIDINE KINASE YPDA"/>
    <property type="match status" value="1"/>
</dbReference>
<dbReference type="CDD" id="cd18774">
    <property type="entry name" value="PDC2_HK_sensor"/>
    <property type="match status" value="1"/>
</dbReference>
<evidence type="ECO:0000256" key="1">
    <source>
        <dbReference type="ARBA" id="ARBA00004651"/>
    </source>
</evidence>
<dbReference type="Proteomes" id="UP000215509">
    <property type="component" value="Unassembled WGS sequence"/>
</dbReference>
<reference evidence="9 10" key="1">
    <citation type="submission" date="2017-07" db="EMBL/GenBank/DDBJ databases">
        <title>Genome sequencing and assembly of Paenibacillus rigui.</title>
        <authorList>
            <person name="Mayilraj S."/>
        </authorList>
    </citation>
    <scope>NUCLEOTIDE SEQUENCE [LARGE SCALE GENOMIC DNA]</scope>
    <source>
        <strain evidence="9 10">JCM 16352</strain>
    </source>
</reference>
<dbReference type="PROSITE" id="PS50885">
    <property type="entry name" value="HAMP"/>
    <property type="match status" value="1"/>
</dbReference>
<keyword evidence="3" id="KW-0597">Phosphoprotein</keyword>
<dbReference type="SMART" id="SM00304">
    <property type="entry name" value="HAMP"/>
    <property type="match status" value="1"/>
</dbReference>
<comment type="caution">
    <text evidence="9">The sequence shown here is derived from an EMBL/GenBank/DDBJ whole genome shotgun (WGS) entry which is preliminary data.</text>
</comment>
<dbReference type="InterPro" id="IPR050640">
    <property type="entry name" value="Bact_2-comp_sensor_kinase"/>
</dbReference>
<dbReference type="EMBL" id="NMQW01000018">
    <property type="protein sequence ID" value="OXM85728.1"/>
    <property type="molecule type" value="Genomic_DNA"/>
</dbReference>
<dbReference type="Pfam" id="PF06580">
    <property type="entry name" value="His_kinase"/>
    <property type="match status" value="1"/>
</dbReference>
<evidence type="ECO:0000256" key="3">
    <source>
        <dbReference type="ARBA" id="ARBA00022553"/>
    </source>
</evidence>
<evidence type="ECO:0000256" key="4">
    <source>
        <dbReference type="ARBA" id="ARBA00022679"/>
    </source>
</evidence>
<dbReference type="Gene3D" id="3.30.450.20">
    <property type="entry name" value="PAS domain"/>
    <property type="match status" value="1"/>
</dbReference>
<sequence length="616" mass="69935">MWEPYLFCYNNDTLFQAGDGAVAVGKFNISRWRNSIFAKFTFSFILIGLIPLLVISYISLSTFSKYMERYTVNNFEQMILFASNNMTDMYNKYNNISKLMYSYGILGKYGQLGEAIAAQVDMKDGRLESTVDDFLRTVLYTDRYLENVFFVFPDGTFQRLTKDSKVFDYRYHYPDPAWEAQLKQNRQALAFFPTHPEQYHVGVNSQVMTFGRNLTNVLGTTALDGPVVGTLYMDVSLSAFDEVFQRIVLNANDIVYVVDAKGTVLYSNKRELIGKAYVPIASEEYLHIRQDAAENGWTIIGEVYKEEMFQRITQIMGMLLIVTVICAVSLMLVALWFSNRFSGPIRSITKQMSKVESGNFNSYVAVQSADEIGLLARGFNKMVERLQNYIDEVYVAQIKQKQAELNALKSQIRPHYLYNTLEVIRMSAVANDDHEVGEMILSLSHQLKYVLDSGVETVKLLEEKANIDQYFRLMEFRYGEHRLALDFRFDAEVLQYKVPKLSIQPIVENAIYHGIMPKSGKGTIRITAEKLADDKLCITIDDDGVGMSEEALERVRHKLTGSPVSESSGGIGIKNVHERIAALYGAPYGIEMNSSLHIGTSVRMMIPIVKEVSGDA</sequence>
<keyword evidence="2" id="KW-1003">Cell membrane</keyword>
<evidence type="ECO:0000256" key="2">
    <source>
        <dbReference type="ARBA" id="ARBA00022475"/>
    </source>
</evidence>
<dbReference type="GO" id="GO:0005886">
    <property type="term" value="C:plasma membrane"/>
    <property type="evidence" value="ECO:0007669"/>
    <property type="project" value="UniProtKB-SubCell"/>
</dbReference>
<keyword evidence="10" id="KW-1185">Reference proteome</keyword>
<protein>
    <submittedName>
        <fullName evidence="9">Two-component sensor histidine kinase</fullName>
    </submittedName>
</protein>
<keyword evidence="7" id="KW-0812">Transmembrane</keyword>
<dbReference type="Gene3D" id="3.30.565.10">
    <property type="entry name" value="Histidine kinase-like ATPase, C-terminal domain"/>
    <property type="match status" value="1"/>
</dbReference>
<keyword evidence="7" id="KW-1133">Transmembrane helix</keyword>
<organism evidence="9 10">
    <name type="scientific">Paenibacillus rigui</name>
    <dbReference type="NCBI Taxonomy" id="554312"/>
    <lineage>
        <taxon>Bacteria</taxon>
        <taxon>Bacillati</taxon>
        <taxon>Bacillota</taxon>
        <taxon>Bacilli</taxon>
        <taxon>Bacillales</taxon>
        <taxon>Paenibacillaceae</taxon>
        <taxon>Paenibacillus</taxon>
    </lineage>
</organism>
<comment type="subcellular location">
    <subcellularLocation>
        <location evidence="1">Cell membrane</location>
        <topology evidence="1">Multi-pass membrane protein</topology>
    </subcellularLocation>
</comment>
<gene>
    <name evidence="9" type="ORF">CF651_13555</name>
</gene>
<feature type="transmembrane region" description="Helical" evidence="7">
    <location>
        <begin position="36"/>
        <end position="60"/>
    </location>
</feature>
<evidence type="ECO:0000313" key="9">
    <source>
        <dbReference type="EMBL" id="OXM85728.1"/>
    </source>
</evidence>
<keyword evidence="4" id="KW-0808">Transferase</keyword>
<dbReference type="InterPro" id="IPR003660">
    <property type="entry name" value="HAMP_dom"/>
</dbReference>
<feature type="transmembrane region" description="Helical" evidence="7">
    <location>
        <begin position="315"/>
        <end position="337"/>
    </location>
</feature>
<dbReference type="Gene3D" id="6.10.340.10">
    <property type="match status" value="1"/>
</dbReference>
<name>A0A229UQN0_9BACL</name>
<keyword evidence="5 9" id="KW-0418">Kinase</keyword>
<dbReference type="InterPro" id="IPR003594">
    <property type="entry name" value="HATPase_dom"/>
</dbReference>
<dbReference type="Pfam" id="PF00672">
    <property type="entry name" value="HAMP"/>
    <property type="match status" value="1"/>
</dbReference>
<dbReference type="SMART" id="SM00387">
    <property type="entry name" value="HATPase_c"/>
    <property type="match status" value="1"/>
</dbReference>
<accession>A0A229UQN0</accession>
<evidence type="ECO:0000256" key="5">
    <source>
        <dbReference type="ARBA" id="ARBA00022777"/>
    </source>
</evidence>
<dbReference type="SUPFAM" id="SSF158472">
    <property type="entry name" value="HAMP domain-like"/>
    <property type="match status" value="1"/>
</dbReference>
<dbReference type="AlphaFoldDB" id="A0A229UQN0"/>
<dbReference type="InterPro" id="IPR010559">
    <property type="entry name" value="Sig_transdc_His_kin_internal"/>
</dbReference>
<feature type="domain" description="HAMP" evidence="8">
    <location>
        <begin position="339"/>
        <end position="391"/>
    </location>
</feature>
<evidence type="ECO:0000256" key="7">
    <source>
        <dbReference type="SAM" id="Phobius"/>
    </source>
</evidence>
<evidence type="ECO:0000313" key="10">
    <source>
        <dbReference type="Proteomes" id="UP000215509"/>
    </source>
</evidence>
<dbReference type="Pfam" id="PF02518">
    <property type="entry name" value="HATPase_c"/>
    <property type="match status" value="1"/>
</dbReference>
<dbReference type="GO" id="GO:0000155">
    <property type="term" value="F:phosphorelay sensor kinase activity"/>
    <property type="evidence" value="ECO:0007669"/>
    <property type="project" value="InterPro"/>
</dbReference>
<evidence type="ECO:0000259" key="8">
    <source>
        <dbReference type="PROSITE" id="PS50885"/>
    </source>
</evidence>
<dbReference type="OrthoDB" id="9776552at2"/>
<keyword evidence="6 7" id="KW-0472">Membrane</keyword>
<dbReference type="SUPFAM" id="SSF55874">
    <property type="entry name" value="ATPase domain of HSP90 chaperone/DNA topoisomerase II/histidine kinase"/>
    <property type="match status" value="1"/>
</dbReference>
<dbReference type="PANTHER" id="PTHR34220:SF7">
    <property type="entry name" value="SENSOR HISTIDINE KINASE YPDA"/>
    <property type="match status" value="1"/>
</dbReference>
<dbReference type="InterPro" id="IPR036890">
    <property type="entry name" value="HATPase_C_sf"/>
</dbReference>